<dbReference type="EnsemblMetazoa" id="PPA03113.1">
    <property type="protein sequence ID" value="PPA03113.1"/>
    <property type="gene ID" value="WBGene00092667"/>
</dbReference>
<keyword evidence="2" id="KW-1185">Reference proteome</keyword>
<accession>A0A2A6CXJ2</accession>
<dbReference type="AlphaFoldDB" id="A0A2A6CXJ2"/>
<proteinExistence type="predicted"/>
<gene>
    <name evidence="1" type="primary">WBGene00092667</name>
</gene>
<name>A0A2A6CXJ2_PRIPA</name>
<reference evidence="1" key="2">
    <citation type="submission" date="2022-06" db="UniProtKB">
        <authorList>
            <consortium name="EnsemblMetazoa"/>
        </authorList>
    </citation>
    <scope>IDENTIFICATION</scope>
    <source>
        <strain evidence="1">PS312</strain>
    </source>
</reference>
<evidence type="ECO:0000313" key="2">
    <source>
        <dbReference type="Proteomes" id="UP000005239"/>
    </source>
</evidence>
<sequence>MGATQSDARQPAEDILDKVRKDEGKAYALKKLAGVIRKWFELPNDLNEWSDTIVGLVDVFEIPIKIIINLTCIGLTILIVRILIE</sequence>
<dbReference type="Proteomes" id="UP000005239">
    <property type="component" value="Unassembled WGS sequence"/>
</dbReference>
<organism evidence="1 2">
    <name type="scientific">Pristionchus pacificus</name>
    <name type="common">Parasitic nematode worm</name>
    <dbReference type="NCBI Taxonomy" id="54126"/>
    <lineage>
        <taxon>Eukaryota</taxon>
        <taxon>Metazoa</taxon>
        <taxon>Ecdysozoa</taxon>
        <taxon>Nematoda</taxon>
        <taxon>Chromadorea</taxon>
        <taxon>Rhabditida</taxon>
        <taxon>Rhabditina</taxon>
        <taxon>Diplogasteromorpha</taxon>
        <taxon>Diplogasteroidea</taxon>
        <taxon>Neodiplogasteridae</taxon>
        <taxon>Pristionchus</taxon>
    </lineage>
</organism>
<protein>
    <submittedName>
        <fullName evidence="1">Uncharacterized protein</fullName>
    </submittedName>
</protein>
<reference evidence="2" key="1">
    <citation type="journal article" date="2008" name="Nat. Genet.">
        <title>The Pristionchus pacificus genome provides a unique perspective on nematode lifestyle and parasitism.</title>
        <authorList>
            <person name="Dieterich C."/>
            <person name="Clifton S.W."/>
            <person name="Schuster L.N."/>
            <person name="Chinwalla A."/>
            <person name="Delehaunty K."/>
            <person name="Dinkelacker I."/>
            <person name="Fulton L."/>
            <person name="Fulton R."/>
            <person name="Godfrey J."/>
            <person name="Minx P."/>
            <person name="Mitreva M."/>
            <person name="Roeseler W."/>
            <person name="Tian H."/>
            <person name="Witte H."/>
            <person name="Yang S.P."/>
            <person name="Wilson R.K."/>
            <person name="Sommer R.J."/>
        </authorList>
    </citation>
    <scope>NUCLEOTIDE SEQUENCE [LARGE SCALE GENOMIC DNA]</scope>
    <source>
        <strain evidence="2">PS312</strain>
    </source>
</reference>
<accession>A0A8R1Y8A8</accession>
<dbReference type="OrthoDB" id="8894600at2759"/>
<evidence type="ECO:0000313" key="1">
    <source>
        <dbReference type="EnsemblMetazoa" id="PPA03113.1"/>
    </source>
</evidence>